<dbReference type="Gene3D" id="3.40.50.150">
    <property type="entry name" value="Vaccinia Virus protein VP39"/>
    <property type="match status" value="1"/>
</dbReference>
<dbReference type="InterPro" id="IPR029063">
    <property type="entry name" value="SAM-dependent_MTases_sf"/>
</dbReference>
<evidence type="ECO:0000313" key="2">
    <source>
        <dbReference type="EMBL" id="CAL4787799.1"/>
    </source>
</evidence>
<proteinExistence type="predicted"/>
<gene>
    <name evidence="1" type="ORF">C1SCF055_LOCUS26601</name>
</gene>
<dbReference type="EMBL" id="CAMXCT020002787">
    <property type="protein sequence ID" value="CAL1153862.1"/>
    <property type="molecule type" value="Genomic_DNA"/>
</dbReference>
<dbReference type="EMBL" id="CAMXCT030002787">
    <property type="protein sequence ID" value="CAL4787799.1"/>
    <property type="molecule type" value="Genomic_DNA"/>
</dbReference>
<name>A0A9P1CXJ7_9DINO</name>
<comment type="caution">
    <text evidence="1">The sequence shown here is derived from an EMBL/GenBank/DDBJ whole genome shotgun (WGS) entry which is preliminary data.</text>
</comment>
<dbReference type="SUPFAM" id="SSF53335">
    <property type="entry name" value="S-adenosyl-L-methionine-dependent methyltransferases"/>
    <property type="match status" value="1"/>
</dbReference>
<reference evidence="2 3" key="2">
    <citation type="submission" date="2024-05" db="EMBL/GenBank/DDBJ databases">
        <authorList>
            <person name="Chen Y."/>
            <person name="Shah S."/>
            <person name="Dougan E. K."/>
            <person name="Thang M."/>
            <person name="Chan C."/>
        </authorList>
    </citation>
    <scope>NUCLEOTIDE SEQUENCE [LARGE SCALE GENOMIC DNA]</scope>
</reference>
<reference evidence="1" key="1">
    <citation type="submission" date="2022-10" db="EMBL/GenBank/DDBJ databases">
        <authorList>
            <person name="Chen Y."/>
            <person name="Dougan E. K."/>
            <person name="Chan C."/>
            <person name="Rhodes N."/>
            <person name="Thang M."/>
        </authorList>
    </citation>
    <scope>NUCLEOTIDE SEQUENCE</scope>
</reference>
<accession>A0A9P1CXJ7</accession>
<dbReference type="Pfam" id="PF10294">
    <property type="entry name" value="Methyltransf_16"/>
    <property type="match status" value="1"/>
</dbReference>
<dbReference type="InterPro" id="IPR019410">
    <property type="entry name" value="Methyltransf_16"/>
</dbReference>
<organism evidence="1">
    <name type="scientific">Cladocopium goreaui</name>
    <dbReference type="NCBI Taxonomy" id="2562237"/>
    <lineage>
        <taxon>Eukaryota</taxon>
        <taxon>Sar</taxon>
        <taxon>Alveolata</taxon>
        <taxon>Dinophyceae</taxon>
        <taxon>Suessiales</taxon>
        <taxon>Symbiodiniaceae</taxon>
        <taxon>Cladocopium</taxon>
    </lineage>
</organism>
<dbReference type="EMBL" id="CAMXCT010002787">
    <property type="protein sequence ID" value="CAI4000487.1"/>
    <property type="molecule type" value="Genomic_DNA"/>
</dbReference>
<evidence type="ECO:0000313" key="1">
    <source>
        <dbReference type="EMBL" id="CAI4000487.1"/>
    </source>
</evidence>
<keyword evidence="3" id="KW-1185">Reference proteome</keyword>
<sequence>MSRESRLWTKVLEVDTERNIKISLIEDPTTDAPGDAWCAWCLWPAAKVLMAYLSTMEDSLLKQSSVLELGSGCGAVGMYAAMRGYDFVTPELPCSIDALLATARACGKRALICVSRRKNEVEAFIAAANRAGLDAQVVYTAEVDESKEGVAECLIFSFDFVQPSAIIQKAAICGSMQFCCQISILIAYHSFHRYLYHRHFLYSMEISGDCS</sequence>
<dbReference type="Proteomes" id="UP001152797">
    <property type="component" value="Unassembled WGS sequence"/>
</dbReference>
<evidence type="ECO:0000313" key="3">
    <source>
        <dbReference type="Proteomes" id="UP001152797"/>
    </source>
</evidence>
<protein>
    <submittedName>
        <fullName evidence="2">Calmodulin-lysine N-methyltransferase</fullName>
    </submittedName>
</protein>
<dbReference type="OrthoDB" id="46564at2759"/>
<dbReference type="AlphaFoldDB" id="A0A9P1CXJ7"/>